<dbReference type="InterPro" id="IPR016024">
    <property type="entry name" value="ARM-type_fold"/>
</dbReference>
<dbReference type="InterPro" id="IPR011989">
    <property type="entry name" value="ARM-like"/>
</dbReference>
<dbReference type="EMBL" id="JAPFFF010000016">
    <property type="protein sequence ID" value="KAK8864978.1"/>
    <property type="molecule type" value="Genomic_DNA"/>
</dbReference>
<comment type="caution">
    <text evidence="1">The sequence shown here is derived from an EMBL/GenBank/DDBJ whole genome shotgun (WGS) entry which is preliminary data.</text>
</comment>
<dbReference type="Proteomes" id="UP001470230">
    <property type="component" value="Unassembled WGS sequence"/>
</dbReference>
<accession>A0ABR2IL20</accession>
<keyword evidence="2" id="KW-1185">Reference proteome</keyword>
<name>A0ABR2IL20_9EUKA</name>
<organism evidence="1 2">
    <name type="scientific">Tritrichomonas musculus</name>
    <dbReference type="NCBI Taxonomy" id="1915356"/>
    <lineage>
        <taxon>Eukaryota</taxon>
        <taxon>Metamonada</taxon>
        <taxon>Parabasalia</taxon>
        <taxon>Tritrichomonadida</taxon>
        <taxon>Tritrichomonadidae</taxon>
        <taxon>Tritrichomonas</taxon>
    </lineage>
</organism>
<gene>
    <name evidence="1" type="ORF">M9Y10_010506</name>
</gene>
<dbReference type="Gene3D" id="1.25.10.10">
    <property type="entry name" value="Leucine-rich Repeat Variant"/>
    <property type="match status" value="1"/>
</dbReference>
<evidence type="ECO:0000313" key="1">
    <source>
        <dbReference type="EMBL" id="KAK8864978.1"/>
    </source>
</evidence>
<reference evidence="1 2" key="1">
    <citation type="submission" date="2024-04" db="EMBL/GenBank/DDBJ databases">
        <title>Tritrichomonas musculus Genome.</title>
        <authorList>
            <person name="Alves-Ferreira E."/>
            <person name="Grigg M."/>
            <person name="Lorenzi H."/>
            <person name="Galac M."/>
        </authorList>
    </citation>
    <scope>NUCLEOTIDE SEQUENCE [LARGE SCALE GENOMIC DNA]</scope>
    <source>
        <strain evidence="1 2">EAF2021</strain>
    </source>
</reference>
<dbReference type="SUPFAM" id="SSF48371">
    <property type="entry name" value="ARM repeat"/>
    <property type="match status" value="1"/>
</dbReference>
<proteinExistence type="predicted"/>
<protein>
    <submittedName>
        <fullName evidence="1">Uncharacterized protein</fullName>
    </submittedName>
</protein>
<evidence type="ECO:0000313" key="2">
    <source>
        <dbReference type="Proteomes" id="UP001470230"/>
    </source>
</evidence>
<sequence length="495" mass="57811">MLSYKPDDQIDKSEFERKNETRTIQDDIPQVNKDIYQVFFLDSISVESFLELEEEDQIYYLEYISYSIEQSLERQETQYALFLCIQSGIPQFIQEIMEKAESIQVLECCLELIDQWIRCFSTIQPKKGDEPNYLEGDSNKYSVDVWIQGDLPCYLFFYATSSSEKMTSTIFQQSISILIRLFNKKKDQLKIFFSLKKIIIRIVDAFKINRFPNTMKYLSDFLDTIFINIQDFDENDVFPLIDIFVKLPGLTDFTFFPELMSCAINIFQKSRNFTQMFIENVDFAKICSQLSNLPSSSLQSIVSMMFFFLDTRDQMIIQSFMSKFQWSWILPVMQSPDEKIDRNVIALLSVKIIVTFPDSANHPDVKNLIEHFCYMIHHNKYVNRLTVLKYISDLFSIHNSNVTELLINNSYIEIASDYLNSANGDAIVCIINSLHHIAQYAEVRAIPQILERMAQADIFFEIAELAHSEEQNISLAARAFLNDQNLSGIQQYLPH</sequence>